<dbReference type="Proteomes" id="UP000321926">
    <property type="component" value="Unassembled WGS sequence"/>
</dbReference>
<comment type="caution">
    <text evidence="2">The sequence shown here is derived from an EMBL/GenBank/DDBJ whole genome shotgun (WGS) entry which is preliminary data.</text>
</comment>
<dbReference type="EMBL" id="VRTY01000024">
    <property type="protein sequence ID" value="TXK48130.1"/>
    <property type="molecule type" value="Genomic_DNA"/>
</dbReference>
<evidence type="ECO:0000256" key="1">
    <source>
        <dbReference type="ARBA" id="ARBA00007613"/>
    </source>
</evidence>
<comment type="similarity">
    <text evidence="1">Belongs to the outer membrane factor (OMF) (TC 1.B.17) family.</text>
</comment>
<dbReference type="OrthoDB" id="9791261at2"/>
<proteinExistence type="inferred from homology"/>
<protein>
    <submittedName>
        <fullName evidence="2">TolC family protein</fullName>
    </submittedName>
</protein>
<evidence type="ECO:0000313" key="3">
    <source>
        <dbReference type="Proteomes" id="UP000321926"/>
    </source>
</evidence>
<name>A0A5C8KA47_9BACT</name>
<dbReference type="RefSeq" id="WP_147921246.1">
    <property type="nucleotide sequence ID" value="NZ_VRTY01000024.1"/>
</dbReference>
<dbReference type="Gene3D" id="1.20.1600.10">
    <property type="entry name" value="Outer membrane efflux proteins (OEP)"/>
    <property type="match status" value="1"/>
</dbReference>
<organism evidence="2 3">
    <name type="scientific">Pontibacter qinzhouensis</name>
    <dbReference type="NCBI Taxonomy" id="2603253"/>
    <lineage>
        <taxon>Bacteria</taxon>
        <taxon>Pseudomonadati</taxon>
        <taxon>Bacteroidota</taxon>
        <taxon>Cytophagia</taxon>
        <taxon>Cytophagales</taxon>
        <taxon>Hymenobacteraceae</taxon>
        <taxon>Pontibacter</taxon>
    </lineage>
</organism>
<dbReference type="AlphaFoldDB" id="A0A5C8KA47"/>
<keyword evidence="3" id="KW-1185">Reference proteome</keyword>
<accession>A0A5C8KA47</accession>
<dbReference type="Pfam" id="PF02321">
    <property type="entry name" value="OEP"/>
    <property type="match status" value="1"/>
</dbReference>
<dbReference type="GO" id="GO:0015562">
    <property type="term" value="F:efflux transmembrane transporter activity"/>
    <property type="evidence" value="ECO:0007669"/>
    <property type="project" value="InterPro"/>
</dbReference>
<reference evidence="2 3" key="1">
    <citation type="submission" date="2019-08" db="EMBL/GenBank/DDBJ databases">
        <authorList>
            <person name="Shi S."/>
        </authorList>
    </citation>
    <scope>NUCLEOTIDE SEQUENCE [LARGE SCALE GENOMIC DNA]</scope>
    <source>
        <strain evidence="2 3">GY10130</strain>
    </source>
</reference>
<gene>
    <name evidence="2" type="ORF">FVR03_08120</name>
</gene>
<dbReference type="InterPro" id="IPR003423">
    <property type="entry name" value="OMP_efflux"/>
</dbReference>
<dbReference type="InterPro" id="IPR010131">
    <property type="entry name" value="MdtP/NodT-like"/>
</dbReference>
<dbReference type="PANTHER" id="PTHR30203:SF23">
    <property type="entry name" value="OUTER MEMBRANE EFFLUX PROTEIN"/>
    <property type="match status" value="1"/>
</dbReference>
<dbReference type="SUPFAM" id="SSF56954">
    <property type="entry name" value="Outer membrane efflux proteins (OEP)"/>
    <property type="match status" value="1"/>
</dbReference>
<evidence type="ECO:0000313" key="2">
    <source>
        <dbReference type="EMBL" id="TXK48130.1"/>
    </source>
</evidence>
<dbReference type="PANTHER" id="PTHR30203">
    <property type="entry name" value="OUTER MEMBRANE CATION EFFLUX PROTEIN"/>
    <property type="match status" value="1"/>
</dbReference>
<sequence>MTLKLFQHTVWLLLLLVLPLVQVQAQHQPADTVSFTRAEAEALFLQRNLALISEQLNIAQADAQILQAKAWPNPELEISEVNFWATPHQVANGDGNPPLFRNGFGENRQLSVQLEQLVQTARKRKKNISLQVANRDLAQAAYTDFLLSLKAEFRNLLSDLLYHQNNIALLRQQQQVLTPLIRAQEAQLNNGNISKADFYRIRALDLSLRAELSQAVQESNEVQKNLKTLLLVPSQQTLFLNEPSPIQGQNLLLNRTLDNLLVLAESNNPAVRVAESGIRVSQAEHTLERAMRVPDLAFNTNYDRGGNILLNFIGFGVTLDLPFFDRNKGNIQAANIRVQQSRHVHELQVNEVRNEVVKTFSDFSQLVTLYQSIDETYINDLDQVLAGVSRNFQRRNIGLLEFLDFFDAFKENKLLYFDTIRSIESKKEDLNYITGTDL</sequence>